<protein>
    <submittedName>
        <fullName evidence="11">TRAP transporter small permease</fullName>
    </submittedName>
</protein>
<keyword evidence="4" id="KW-0997">Cell inner membrane</keyword>
<keyword evidence="3" id="KW-1003">Cell membrane</keyword>
<dbReference type="GO" id="GO:0015740">
    <property type="term" value="P:C4-dicarboxylate transport"/>
    <property type="evidence" value="ECO:0007669"/>
    <property type="project" value="TreeGrafter"/>
</dbReference>
<evidence type="ECO:0000256" key="2">
    <source>
        <dbReference type="ARBA" id="ARBA00022448"/>
    </source>
</evidence>
<dbReference type="Proteomes" id="UP000321621">
    <property type="component" value="Unassembled WGS sequence"/>
</dbReference>
<dbReference type="GO" id="GO:0005886">
    <property type="term" value="C:plasma membrane"/>
    <property type="evidence" value="ECO:0007669"/>
    <property type="project" value="UniProtKB-SubCell"/>
</dbReference>
<feature type="domain" description="Tripartite ATP-independent periplasmic transporters DctQ component" evidence="10">
    <location>
        <begin position="21"/>
        <end position="146"/>
    </location>
</feature>
<evidence type="ECO:0000313" key="13">
    <source>
        <dbReference type="Proteomes" id="UP000266691"/>
    </source>
</evidence>
<evidence type="ECO:0000256" key="6">
    <source>
        <dbReference type="ARBA" id="ARBA00022989"/>
    </source>
</evidence>
<name>A0A3A1NLJ5_9FLAO</name>
<evidence type="ECO:0000256" key="4">
    <source>
        <dbReference type="ARBA" id="ARBA00022519"/>
    </source>
</evidence>
<evidence type="ECO:0000256" key="9">
    <source>
        <dbReference type="SAM" id="Phobius"/>
    </source>
</evidence>
<dbReference type="EMBL" id="QXFI01000011">
    <property type="protein sequence ID" value="RIV46413.1"/>
    <property type="molecule type" value="Genomic_DNA"/>
</dbReference>
<feature type="transmembrane region" description="Helical" evidence="9">
    <location>
        <begin position="12"/>
        <end position="33"/>
    </location>
</feature>
<reference evidence="11 13" key="1">
    <citation type="submission" date="2018-08" db="EMBL/GenBank/DDBJ databases">
        <title>Proposal of Muricauda 72 sp.nov. and Muricauda NH166 sp.nov., isolated from seawater.</title>
        <authorList>
            <person name="Cheng H."/>
            <person name="Wu Y.-H."/>
            <person name="Guo L.-L."/>
            <person name="Xu X.-W."/>
        </authorList>
    </citation>
    <scope>NUCLEOTIDE SEQUENCE [LARGE SCALE GENOMIC DNA]</scope>
    <source>
        <strain evidence="11 13">72</strain>
    </source>
</reference>
<keyword evidence="6 9" id="KW-1133">Transmembrane helix</keyword>
<evidence type="ECO:0000313" key="11">
    <source>
        <dbReference type="EMBL" id="RIV46413.1"/>
    </source>
</evidence>
<sequence>MKKHHVGLFLEWALAILLGIMVLDVFWGVITRYLLDSQSSWTDELARFLLVWLSILGAAYASGKKLHIAIDLLPHYLNERNKKILDLIIISIILLFVVSVFLIGGLHYVYISFALGQTSPALGLPIGFVYMVLPISGAFILYYKLSDLSITLKNLINGN</sequence>
<keyword evidence="2" id="KW-0813">Transport</keyword>
<evidence type="ECO:0000313" key="12">
    <source>
        <dbReference type="EMBL" id="TXJ99074.1"/>
    </source>
</evidence>
<keyword evidence="5 9" id="KW-0812">Transmembrane</keyword>
<evidence type="ECO:0000256" key="1">
    <source>
        <dbReference type="ARBA" id="ARBA00004429"/>
    </source>
</evidence>
<dbReference type="EMBL" id="VNWK01000011">
    <property type="protein sequence ID" value="TXJ99074.1"/>
    <property type="molecule type" value="Genomic_DNA"/>
</dbReference>
<proteinExistence type="inferred from homology"/>
<evidence type="ECO:0000259" key="10">
    <source>
        <dbReference type="Pfam" id="PF04290"/>
    </source>
</evidence>
<dbReference type="PANTHER" id="PTHR35011">
    <property type="entry name" value="2,3-DIKETO-L-GULONATE TRAP TRANSPORTER SMALL PERMEASE PROTEIN YIAM"/>
    <property type="match status" value="1"/>
</dbReference>
<comment type="subcellular location">
    <subcellularLocation>
        <location evidence="1">Cell inner membrane</location>
        <topology evidence="1">Multi-pass membrane protein</topology>
    </subcellularLocation>
</comment>
<evidence type="ECO:0000256" key="7">
    <source>
        <dbReference type="ARBA" id="ARBA00023136"/>
    </source>
</evidence>
<dbReference type="AlphaFoldDB" id="A0A3A1NLJ5"/>
<keyword evidence="7 9" id="KW-0472">Membrane</keyword>
<feature type="transmembrane region" description="Helical" evidence="9">
    <location>
        <begin position="84"/>
        <end position="110"/>
    </location>
</feature>
<dbReference type="PANTHER" id="PTHR35011:SF2">
    <property type="entry name" value="2,3-DIKETO-L-GULONATE TRAP TRANSPORTER SMALL PERMEASE PROTEIN YIAM"/>
    <property type="match status" value="1"/>
</dbReference>
<dbReference type="RefSeq" id="WP_119646155.1">
    <property type="nucleotide sequence ID" value="NZ_QXFI01000011.1"/>
</dbReference>
<evidence type="ECO:0000256" key="8">
    <source>
        <dbReference type="ARBA" id="ARBA00038436"/>
    </source>
</evidence>
<dbReference type="OrthoDB" id="9815614at2"/>
<feature type="transmembrane region" description="Helical" evidence="9">
    <location>
        <begin position="45"/>
        <end position="63"/>
    </location>
</feature>
<evidence type="ECO:0000256" key="3">
    <source>
        <dbReference type="ARBA" id="ARBA00022475"/>
    </source>
</evidence>
<dbReference type="InterPro" id="IPR007387">
    <property type="entry name" value="TRAP_DctQ"/>
</dbReference>
<accession>A0A3A1NLJ5</accession>
<comment type="caution">
    <text evidence="11">The sequence shown here is derived from an EMBL/GenBank/DDBJ whole genome shotgun (WGS) entry which is preliminary data.</text>
</comment>
<feature type="transmembrane region" description="Helical" evidence="9">
    <location>
        <begin position="122"/>
        <end position="143"/>
    </location>
</feature>
<evidence type="ECO:0000256" key="5">
    <source>
        <dbReference type="ARBA" id="ARBA00022692"/>
    </source>
</evidence>
<gene>
    <name evidence="11" type="ORF">D2V05_03425</name>
    <name evidence="12" type="ORF">FQ017_03405</name>
</gene>
<keyword evidence="14" id="KW-1185">Reference proteome</keyword>
<dbReference type="Pfam" id="PF04290">
    <property type="entry name" value="DctQ"/>
    <property type="match status" value="1"/>
</dbReference>
<reference evidence="12 14" key="2">
    <citation type="submission" date="2019-07" db="EMBL/GenBank/DDBJ databases">
        <title>Draft genome of two Muricauda strains isolated from deep sea.</title>
        <authorList>
            <person name="Sun C."/>
        </authorList>
    </citation>
    <scope>NUCLEOTIDE SEQUENCE [LARGE SCALE GENOMIC DNA]</scope>
    <source>
        <strain evidence="12 14">72</strain>
    </source>
</reference>
<dbReference type="GO" id="GO:0022857">
    <property type="term" value="F:transmembrane transporter activity"/>
    <property type="evidence" value="ECO:0007669"/>
    <property type="project" value="TreeGrafter"/>
</dbReference>
<organism evidence="11 13">
    <name type="scientific">Flagellimonas pelagia</name>
    <dbReference type="NCBI Taxonomy" id="2306998"/>
    <lineage>
        <taxon>Bacteria</taxon>
        <taxon>Pseudomonadati</taxon>
        <taxon>Bacteroidota</taxon>
        <taxon>Flavobacteriia</taxon>
        <taxon>Flavobacteriales</taxon>
        <taxon>Flavobacteriaceae</taxon>
        <taxon>Flagellimonas</taxon>
    </lineage>
</organism>
<dbReference type="Proteomes" id="UP000266691">
    <property type="component" value="Unassembled WGS sequence"/>
</dbReference>
<evidence type="ECO:0000313" key="14">
    <source>
        <dbReference type="Proteomes" id="UP000321621"/>
    </source>
</evidence>
<dbReference type="InterPro" id="IPR055348">
    <property type="entry name" value="DctQ"/>
</dbReference>
<comment type="similarity">
    <text evidence="8">Belongs to the TRAP transporter small permease family.</text>
</comment>